<keyword evidence="1" id="KW-0812">Transmembrane</keyword>
<gene>
    <name evidence="2" type="ORF">FRACA_3820003</name>
</gene>
<proteinExistence type="predicted"/>
<organism evidence="2 3">
    <name type="scientific">Frankia canadensis</name>
    <dbReference type="NCBI Taxonomy" id="1836972"/>
    <lineage>
        <taxon>Bacteria</taxon>
        <taxon>Bacillati</taxon>
        <taxon>Actinomycetota</taxon>
        <taxon>Actinomycetes</taxon>
        <taxon>Frankiales</taxon>
        <taxon>Frankiaceae</taxon>
        <taxon>Frankia</taxon>
    </lineage>
</organism>
<keyword evidence="1" id="KW-0472">Membrane</keyword>
<name>A0A2I2KW30_9ACTN</name>
<evidence type="ECO:0000256" key="1">
    <source>
        <dbReference type="SAM" id="Phobius"/>
    </source>
</evidence>
<keyword evidence="1" id="KW-1133">Transmembrane helix</keyword>
<evidence type="ECO:0000313" key="3">
    <source>
        <dbReference type="Proteomes" id="UP000234331"/>
    </source>
</evidence>
<dbReference type="EMBL" id="FZMO01000315">
    <property type="protein sequence ID" value="SNQ49865.1"/>
    <property type="molecule type" value="Genomic_DNA"/>
</dbReference>
<dbReference type="Proteomes" id="UP000234331">
    <property type="component" value="Unassembled WGS sequence"/>
</dbReference>
<dbReference type="AlphaFoldDB" id="A0A2I2KW30"/>
<sequence>MLAVLGGGGEAAMAVVLLLLLFLAWVVSSDARTRRLSDLMRSRHRGDER</sequence>
<protein>
    <submittedName>
        <fullName evidence="2">Uncharacterized protein</fullName>
    </submittedName>
</protein>
<reference evidence="2 3" key="1">
    <citation type="submission" date="2017-06" db="EMBL/GenBank/DDBJ databases">
        <authorList>
            <person name="Kim H.J."/>
            <person name="Triplett B.A."/>
        </authorList>
    </citation>
    <scope>NUCLEOTIDE SEQUENCE [LARGE SCALE GENOMIC DNA]</scope>
    <source>
        <strain evidence="2">FRACA_ARgP5</strain>
    </source>
</reference>
<accession>A0A2I2KW30</accession>
<keyword evidence="3" id="KW-1185">Reference proteome</keyword>
<dbReference type="RefSeq" id="WP_165818525.1">
    <property type="nucleotide sequence ID" value="NZ_FZMO01000315.1"/>
</dbReference>
<feature type="transmembrane region" description="Helical" evidence="1">
    <location>
        <begin position="12"/>
        <end position="31"/>
    </location>
</feature>
<evidence type="ECO:0000313" key="2">
    <source>
        <dbReference type="EMBL" id="SNQ49865.1"/>
    </source>
</evidence>